<accession>A0A166DU21</accession>
<dbReference type="Gramene" id="KZN05678">
    <property type="protein sequence ID" value="KZN05678"/>
    <property type="gene ID" value="DCAR_006515"/>
</dbReference>
<dbReference type="EMBL" id="LNRQ01000002">
    <property type="protein sequence ID" value="KZN05678.1"/>
    <property type="molecule type" value="Genomic_DNA"/>
</dbReference>
<sequence>MAYREMKITVEKVLERGDVNGVNHITADEEVLKSFSKCSGIDGFTSRNHPTIIQVLPHSSLTAPPLLPIRP</sequence>
<reference evidence="1" key="1">
    <citation type="journal article" date="2016" name="Nat. Genet.">
        <title>A high-quality carrot genome assembly provides new insights into carotenoid accumulation and asterid genome evolution.</title>
        <authorList>
            <person name="Iorizzo M."/>
            <person name="Ellison S."/>
            <person name="Senalik D."/>
            <person name="Zeng P."/>
            <person name="Satapoomin P."/>
            <person name="Huang J."/>
            <person name="Bowman M."/>
            <person name="Iovene M."/>
            <person name="Sanseverino W."/>
            <person name="Cavagnaro P."/>
            <person name="Yildiz M."/>
            <person name="Macko-Podgorni A."/>
            <person name="Moranska E."/>
            <person name="Grzebelus E."/>
            <person name="Grzebelus D."/>
            <person name="Ashrafi H."/>
            <person name="Zheng Z."/>
            <person name="Cheng S."/>
            <person name="Spooner D."/>
            <person name="Van Deynze A."/>
            <person name="Simon P."/>
        </authorList>
    </citation>
    <scope>NUCLEOTIDE SEQUENCE [LARGE SCALE GENOMIC DNA]</scope>
    <source>
        <tissue evidence="1">Leaf</tissue>
    </source>
</reference>
<comment type="caution">
    <text evidence="1">The sequence shown here is derived from an EMBL/GenBank/DDBJ whole genome shotgun (WGS) entry which is preliminary data.</text>
</comment>
<evidence type="ECO:0000313" key="1">
    <source>
        <dbReference type="EMBL" id="KZN05678.1"/>
    </source>
</evidence>
<proteinExistence type="predicted"/>
<name>A0A166DU21_DAUCS</name>
<gene>
    <name evidence="1" type="ORF">DCAR_006515</name>
</gene>
<protein>
    <submittedName>
        <fullName evidence="1">Uncharacterized protein</fullName>
    </submittedName>
</protein>
<organism evidence="1">
    <name type="scientific">Daucus carota subsp. sativus</name>
    <name type="common">Carrot</name>
    <dbReference type="NCBI Taxonomy" id="79200"/>
    <lineage>
        <taxon>Eukaryota</taxon>
        <taxon>Viridiplantae</taxon>
        <taxon>Streptophyta</taxon>
        <taxon>Embryophyta</taxon>
        <taxon>Tracheophyta</taxon>
        <taxon>Spermatophyta</taxon>
        <taxon>Magnoliopsida</taxon>
        <taxon>eudicotyledons</taxon>
        <taxon>Gunneridae</taxon>
        <taxon>Pentapetalae</taxon>
        <taxon>asterids</taxon>
        <taxon>campanulids</taxon>
        <taxon>Apiales</taxon>
        <taxon>Apiaceae</taxon>
        <taxon>Apioideae</taxon>
        <taxon>Scandiceae</taxon>
        <taxon>Daucinae</taxon>
        <taxon>Daucus</taxon>
        <taxon>Daucus sect. Daucus</taxon>
    </lineage>
</organism>
<dbReference type="AlphaFoldDB" id="A0A166DU21"/>